<protein>
    <submittedName>
        <fullName evidence="13">Diacylglycerol kinase</fullName>
        <ecNumber evidence="13">2.7.1.107</ecNumber>
    </submittedName>
</protein>
<evidence type="ECO:0000313" key="14">
    <source>
        <dbReference type="Proteomes" id="UP000318538"/>
    </source>
</evidence>
<keyword evidence="10" id="KW-0594">Phospholipid biosynthesis</keyword>
<dbReference type="SUPFAM" id="SSF111331">
    <property type="entry name" value="NAD kinase/diacylglycerol kinase-like"/>
    <property type="match status" value="1"/>
</dbReference>
<dbReference type="Proteomes" id="UP000318538">
    <property type="component" value="Chromosome"/>
</dbReference>
<evidence type="ECO:0000256" key="3">
    <source>
        <dbReference type="ARBA" id="ARBA00022679"/>
    </source>
</evidence>
<accession>A0A517NJN8</accession>
<dbReference type="PROSITE" id="PS50146">
    <property type="entry name" value="DAGK"/>
    <property type="match status" value="1"/>
</dbReference>
<evidence type="ECO:0000256" key="8">
    <source>
        <dbReference type="ARBA" id="ARBA00022842"/>
    </source>
</evidence>
<keyword evidence="3 13" id="KW-0808">Transferase</keyword>
<evidence type="ECO:0000259" key="12">
    <source>
        <dbReference type="PROSITE" id="PS50146"/>
    </source>
</evidence>
<reference evidence="13 14" key="1">
    <citation type="submission" date="2019-02" db="EMBL/GenBank/DDBJ databases">
        <title>Deep-cultivation of Planctomycetes and their phenomic and genomic characterization uncovers novel biology.</title>
        <authorList>
            <person name="Wiegand S."/>
            <person name="Jogler M."/>
            <person name="Boedeker C."/>
            <person name="Pinto D."/>
            <person name="Vollmers J."/>
            <person name="Rivas-Marin E."/>
            <person name="Kohn T."/>
            <person name="Peeters S.H."/>
            <person name="Heuer A."/>
            <person name="Rast P."/>
            <person name="Oberbeckmann S."/>
            <person name="Bunk B."/>
            <person name="Jeske O."/>
            <person name="Meyerdierks A."/>
            <person name="Storesund J.E."/>
            <person name="Kallscheuer N."/>
            <person name="Luecker S."/>
            <person name="Lage O.M."/>
            <person name="Pohl T."/>
            <person name="Merkel B.J."/>
            <person name="Hornburger P."/>
            <person name="Mueller R.-W."/>
            <person name="Bruemmer F."/>
            <person name="Labrenz M."/>
            <person name="Spormann A.M."/>
            <person name="Op den Camp H."/>
            <person name="Overmann J."/>
            <person name="Amann R."/>
            <person name="Jetten M.S.M."/>
            <person name="Mascher T."/>
            <person name="Medema M.H."/>
            <person name="Devos D.P."/>
            <person name="Kaster A.-K."/>
            <person name="Ovreas L."/>
            <person name="Rohde M."/>
            <person name="Galperin M.Y."/>
            <person name="Jogler C."/>
        </authorList>
    </citation>
    <scope>NUCLEOTIDE SEQUENCE [LARGE SCALE GENOMIC DNA]</scope>
    <source>
        <strain evidence="13 14">K22_7</strain>
    </source>
</reference>
<keyword evidence="5" id="KW-0547">Nucleotide-binding</keyword>
<dbReference type="InterPro" id="IPR045540">
    <property type="entry name" value="YegS/DAGK_C"/>
</dbReference>
<dbReference type="NCBIfam" id="TIGR00147">
    <property type="entry name" value="YegS/Rv2252/BmrU family lipid kinase"/>
    <property type="match status" value="1"/>
</dbReference>
<dbReference type="EMBL" id="CP036525">
    <property type="protein sequence ID" value="QDT07346.1"/>
    <property type="molecule type" value="Genomic_DNA"/>
</dbReference>
<evidence type="ECO:0000256" key="7">
    <source>
        <dbReference type="ARBA" id="ARBA00022840"/>
    </source>
</evidence>
<proteinExistence type="predicted"/>
<dbReference type="GO" id="GO:0004143">
    <property type="term" value="F:ATP-dependent diacylglycerol kinase activity"/>
    <property type="evidence" value="ECO:0007669"/>
    <property type="project" value="UniProtKB-EC"/>
</dbReference>
<evidence type="ECO:0000256" key="10">
    <source>
        <dbReference type="ARBA" id="ARBA00023209"/>
    </source>
</evidence>
<keyword evidence="2" id="KW-0444">Lipid biosynthesis</keyword>
<dbReference type="SMART" id="SM00046">
    <property type="entry name" value="DAGKc"/>
    <property type="match status" value="1"/>
</dbReference>
<comment type="cofactor">
    <cofactor evidence="1">
        <name>Mg(2+)</name>
        <dbReference type="ChEBI" id="CHEBI:18420"/>
    </cofactor>
</comment>
<evidence type="ECO:0000256" key="9">
    <source>
        <dbReference type="ARBA" id="ARBA00023098"/>
    </source>
</evidence>
<organism evidence="13 14">
    <name type="scientific">Rubripirellula lacrimiformis</name>
    <dbReference type="NCBI Taxonomy" id="1930273"/>
    <lineage>
        <taxon>Bacteria</taxon>
        <taxon>Pseudomonadati</taxon>
        <taxon>Planctomycetota</taxon>
        <taxon>Planctomycetia</taxon>
        <taxon>Pirellulales</taxon>
        <taxon>Pirellulaceae</taxon>
        <taxon>Rubripirellula</taxon>
    </lineage>
</organism>
<evidence type="ECO:0000256" key="4">
    <source>
        <dbReference type="ARBA" id="ARBA00022723"/>
    </source>
</evidence>
<dbReference type="AlphaFoldDB" id="A0A517NJN8"/>
<dbReference type="Gene3D" id="2.60.200.40">
    <property type="match status" value="1"/>
</dbReference>
<dbReference type="KEGG" id="rlc:K227x_57730"/>
<dbReference type="OrthoDB" id="142078at2"/>
<name>A0A517NJN8_9BACT</name>
<dbReference type="EC" id="2.7.1.107" evidence="13"/>
<feature type="domain" description="DAGKc" evidence="12">
    <location>
        <begin position="58"/>
        <end position="140"/>
    </location>
</feature>
<dbReference type="InterPro" id="IPR050187">
    <property type="entry name" value="Lipid_Phosphate_FormReg"/>
</dbReference>
<dbReference type="Gene3D" id="3.40.50.10330">
    <property type="entry name" value="Probable inorganic polyphosphate/atp-NAD kinase, domain 1"/>
    <property type="match status" value="1"/>
</dbReference>
<evidence type="ECO:0000256" key="6">
    <source>
        <dbReference type="ARBA" id="ARBA00022777"/>
    </source>
</evidence>
<dbReference type="Pfam" id="PF00781">
    <property type="entry name" value="DAGK_cat"/>
    <property type="match status" value="1"/>
</dbReference>
<dbReference type="InterPro" id="IPR016064">
    <property type="entry name" value="NAD/diacylglycerol_kinase_sf"/>
</dbReference>
<dbReference type="Pfam" id="PF19279">
    <property type="entry name" value="YegS_C"/>
    <property type="match status" value="1"/>
</dbReference>
<dbReference type="PANTHER" id="PTHR12358">
    <property type="entry name" value="SPHINGOSINE KINASE"/>
    <property type="match status" value="1"/>
</dbReference>
<keyword evidence="11" id="KW-1208">Phospholipid metabolism</keyword>
<dbReference type="InterPro" id="IPR017438">
    <property type="entry name" value="ATP-NAD_kinase_N"/>
</dbReference>
<keyword evidence="9" id="KW-0443">Lipid metabolism</keyword>
<dbReference type="GO" id="GO:0005524">
    <property type="term" value="F:ATP binding"/>
    <property type="evidence" value="ECO:0007669"/>
    <property type="project" value="UniProtKB-KW"/>
</dbReference>
<dbReference type="GO" id="GO:0008654">
    <property type="term" value="P:phospholipid biosynthetic process"/>
    <property type="evidence" value="ECO:0007669"/>
    <property type="project" value="UniProtKB-KW"/>
</dbReference>
<evidence type="ECO:0000313" key="13">
    <source>
        <dbReference type="EMBL" id="QDT07346.1"/>
    </source>
</evidence>
<evidence type="ECO:0000256" key="5">
    <source>
        <dbReference type="ARBA" id="ARBA00022741"/>
    </source>
</evidence>
<dbReference type="InterPro" id="IPR005218">
    <property type="entry name" value="Diacylglycerol/lipid_kinase"/>
</dbReference>
<evidence type="ECO:0000256" key="11">
    <source>
        <dbReference type="ARBA" id="ARBA00023264"/>
    </source>
</evidence>
<sequence length="310" mass="32994">MPNRPVGLSRLNEVNCKTVFWNSGSGRSAEVGQVRQAMGSQSNHWIDLAETSDLSAAVKEAVANGCESVVAVGGDGTVNAIVNALMAVDAHARPTLAIIPLGTANDFAGTLNIPDDIAEAASLVDHPACPVDIVRISGTGAPRYYANMAAGGNCVRVSEAMTDEVKARWGSLSYIRGAVDVLPDMHTFRIDATCDDEKFTSLDCWAVLVANGKTNAGRIEVAPLASPTDGLFDVIIIRDGTVGDMVEIVTKNLMGDFLDSEQIIFRQVRSLQLQSSPTMRFTLDGEVFDDQPVQFDVVAGAIRIHCMVGI</sequence>
<gene>
    <name evidence="13" type="primary">dagK</name>
    <name evidence="13" type="ORF">K227x_57730</name>
</gene>
<dbReference type="PANTHER" id="PTHR12358:SF106">
    <property type="entry name" value="LIPID KINASE YEGS"/>
    <property type="match status" value="1"/>
</dbReference>
<keyword evidence="4" id="KW-0479">Metal-binding</keyword>
<keyword evidence="7" id="KW-0067">ATP-binding</keyword>
<dbReference type="GO" id="GO:0005886">
    <property type="term" value="C:plasma membrane"/>
    <property type="evidence" value="ECO:0007669"/>
    <property type="project" value="TreeGrafter"/>
</dbReference>
<dbReference type="GO" id="GO:0046872">
    <property type="term" value="F:metal ion binding"/>
    <property type="evidence" value="ECO:0007669"/>
    <property type="project" value="UniProtKB-KW"/>
</dbReference>
<evidence type="ECO:0000256" key="1">
    <source>
        <dbReference type="ARBA" id="ARBA00001946"/>
    </source>
</evidence>
<dbReference type="InterPro" id="IPR001206">
    <property type="entry name" value="Diacylglycerol_kinase_cat_dom"/>
</dbReference>
<keyword evidence="8" id="KW-0460">Magnesium</keyword>
<keyword evidence="6 13" id="KW-0418">Kinase</keyword>
<keyword evidence="14" id="KW-1185">Reference proteome</keyword>
<evidence type="ECO:0000256" key="2">
    <source>
        <dbReference type="ARBA" id="ARBA00022516"/>
    </source>
</evidence>